<reference evidence="4" key="2">
    <citation type="journal article" date="2019" name="Int. J. Syst. Evol. Microbiol.">
        <title>The Global Catalogue of Microorganisms (GCM) 10K type strain sequencing project: providing services to taxonomists for standard genome sequencing and annotation.</title>
        <authorList>
            <consortium name="The Broad Institute Genomics Platform"/>
            <consortium name="The Broad Institute Genome Sequencing Center for Infectious Disease"/>
            <person name="Wu L."/>
            <person name="Ma J."/>
        </authorList>
    </citation>
    <scope>NUCLEOTIDE SEQUENCE [LARGE SCALE GENOMIC DNA]</scope>
    <source>
        <strain evidence="4">CGMCC 1.15644</strain>
    </source>
</reference>
<dbReference type="Proteomes" id="UP000295684">
    <property type="component" value="Unassembled WGS sequence"/>
</dbReference>
<protein>
    <submittedName>
        <fullName evidence="2">Uncharacterized protein</fullName>
    </submittedName>
</protein>
<evidence type="ECO:0000313" key="1">
    <source>
        <dbReference type="EMBL" id="GGE43248.1"/>
    </source>
</evidence>
<evidence type="ECO:0000313" key="4">
    <source>
        <dbReference type="Proteomes" id="UP000622648"/>
    </source>
</evidence>
<accession>A0A4R2HMR8</accession>
<sequence>MSAIIYTILKEFFVLIHEHPVKARIMSPVNNENSFTFQVSLHFKNNSSADANIPNSTFTSYATAERHLLGYLEAFQNTMDLGGGIAEGTKF</sequence>
<dbReference type="Proteomes" id="UP000622648">
    <property type="component" value="Unassembled WGS sequence"/>
</dbReference>
<dbReference type="OrthoDB" id="769687at2"/>
<organism evidence="2 3">
    <name type="scientific">Pedobacter psychrotolerans</name>
    <dbReference type="NCBI Taxonomy" id="1843235"/>
    <lineage>
        <taxon>Bacteria</taxon>
        <taxon>Pseudomonadati</taxon>
        <taxon>Bacteroidota</taxon>
        <taxon>Sphingobacteriia</taxon>
        <taxon>Sphingobacteriales</taxon>
        <taxon>Sphingobacteriaceae</taxon>
        <taxon>Pedobacter</taxon>
    </lineage>
</organism>
<evidence type="ECO:0000313" key="2">
    <source>
        <dbReference type="EMBL" id="TCO30962.1"/>
    </source>
</evidence>
<evidence type="ECO:0000313" key="3">
    <source>
        <dbReference type="Proteomes" id="UP000295684"/>
    </source>
</evidence>
<reference evidence="2 3" key="3">
    <citation type="submission" date="2019-03" db="EMBL/GenBank/DDBJ databases">
        <title>Genomic Encyclopedia of Type Strains, Phase IV (KMG-IV): sequencing the most valuable type-strain genomes for metagenomic binning, comparative biology and taxonomic classification.</title>
        <authorList>
            <person name="Goeker M."/>
        </authorList>
    </citation>
    <scope>NUCLEOTIDE SEQUENCE [LARGE SCALE GENOMIC DNA]</scope>
    <source>
        <strain evidence="2 3">DSM 103236</strain>
    </source>
</reference>
<reference evidence="1" key="4">
    <citation type="submission" date="2024-05" db="EMBL/GenBank/DDBJ databases">
        <authorList>
            <person name="Sun Q."/>
            <person name="Zhou Y."/>
        </authorList>
    </citation>
    <scope>NUCLEOTIDE SEQUENCE</scope>
    <source>
        <strain evidence="1">CGMCC 1.15644</strain>
    </source>
</reference>
<comment type="caution">
    <text evidence="2">The sequence shown here is derived from an EMBL/GenBank/DDBJ whole genome shotgun (WGS) entry which is preliminary data.</text>
</comment>
<keyword evidence="4" id="KW-1185">Reference proteome</keyword>
<dbReference type="RefSeq" id="WP_132529133.1">
    <property type="nucleotide sequence ID" value="NZ_BMJO01000001.1"/>
</dbReference>
<name>A0A4R2HMR8_9SPHI</name>
<proteinExistence type="predicted"/>
<gene>
    <name evidence="2" type="ORF">EV200_101403</name>
    <name evidence="1" type="ORF">GCM10011413_06490</name>
</gene>
<reference evidence="1" key="1">
    <citation type="journal article" date="2014" name="Int. J. Syst. Evol. Microbiol.">
        <title>Complete genome of a new Firmicutes species belonging to the dominant human colonic microbiota ('Ruminococcus bicirculans') reveals two chromosomes and a selective capacity to utilize plant glucans.</title>
        <authorList>
            <consortium name="NISC Comparative Sequencing Program"/>
            <person name="Wegmann U."/>
            <person name="Louis P."/>
            <person name="Goesmann A."/>
            <person name="Henrissat B."/>
            <person name="Duncan S.H."/>
            <person name="Flint H.J."/>
        </authorList>
    </citation>
    <scope>NUCLEOTIDE SEQUENCE</scope>
    <source>
        <strain evidence="1">CGMCC 1.15644</strain>
    </source>
</reference>
<dbReference type="EMBL" id="BMJO01000001">
    <property type="protein sequence ID" value="GGE43248.1"/>
    <property type="molecule type" value="Genomic_DNA"/>
</dbReference>
<dbReference type="EMBL" id="SLWO01000001">
    <property type="protein sequence ID" value="TCO30962.1"/>
    <property type="molecule type" value="Genomic_DNA"/>
</dbReference>
<dbReference type="AlphaFoldDB" id="A0A4R2HMR8"/>